<protein>
    <submittedName>
        <fullName evidence="2">Uncharacterized protein</fullName>
    </submittedName>
</protein>
<gene>
    <name evidence="2" type="ORF">HYALB_00013243</name>
</gene>
<dbReference type="Proteomes" id="UP000701801">
    <property type="component" value="Unassembled WGS sequence"/>
</dbReference>
<keyword evidence="3" id="KW-1185">Reference proteome</keyword>
<proteinExistence type="predicted"/>
<reference evidence="2" key="1">
    <citation type="submission" date="2021-07" db="EMBL/GenBank/DDBJ databases">
        <authorList>
            <person name="Durling M."/>
        </authorList>
    </citation>
    <scope>NUCLEOTIDE SEQUENCE</scope>
</reference>
<dbReference type="AlphaFoldDB" id="A0A9N9LNA6"/>
<sequence length="61" mass="6932">MLCIRELMGEMARQNSKQAFETPRSDKEPHNREQVKHRASEAAQNHSAKPGSQPLPYPSET</sequence>
<accession>A0A9N9LNA6</accession>
<name>A0A9N9LNA6_9HELO</name>
<evidence type="ECO:0000313" key="2">
    <source>
        <dbReference type="EMBL" id="CAG8978425.1"/>
    </source>
</evidence>
<feature type="region of interest" description="Disordered" evidence="1">
    <location>
        <begin position="8"/>
        <end position="61"/>
    </location>
</feature>
<evidence type="ECO:0000256" key="1">
    <source>
        <dbReference type="SAM" id="MobiDB-lite"/>
    </source>
</evidence>
<organism evidence="2 3">
    <name type="scientific">Hymenoscyphus albidus</name>
    <dbReference type="NCBI Taxonomy" id="595503"/>
    <lineage>
        <taxon>Eukaryota</taxon>
        <taxon>Fungi</taxon>
        <taxon>Dikarya</taxon>
        <taxon>Ascomycota</taxon>
        <taxon>Pezizomycotina</taxon>
        <taxon>Leotiomycetes</taxon>
        <taxon>Helotiales</taxon>
        <taxon>Helotiaceae</taxon>
        <taxon>Hymenoscyphus</taxon>
    </lineage>
</organism>
<feature type="compositionally biased region" description="Basic and acidic residues" evidence="1">
    <location>
        <begin position="23"/>
        <end position="40"/>
    </location>
</feature>
<evidence type="ECO:0000313" key="3">
    <source>
        <dbReference type="Proteomes" id="UP000701801"/>
    </source>
</evidence>
<dbReference type="EMBL" id="CAJVRM010000258">
    <property type="protein sequence ID" value="CAG8978425.1"/>
    <property type="molecule type" value="Genomic_DNA"/>
</dbReference>
<comment type="caution">
    <text evidence="2">The sequence shown here is derived from an EMBL/GenBank/DDBJ whole genome shotgun (WGS) entry which is preliminary data.</text>
</comment>